<keyword evidence="3 7" id="KW-0677">Repeat</keyword>
<comment type="similarity">
    <text evidence="1 7">Belongs to the WD repeat coronin family.</text>
</comment>
<keyword evidence="2 6" id="KW-0853">WD repeat</keyword>
<dbReference type="InterPro" id="IPR015943">
    <property type="entry name" value="WD40/YVTN_repeat-like_dom_sf"/>
</dbReference>
<dbReference type="GO" id="GO:0051015">
    <property type="term" value="F:actin filament binding"/>
    <property type="evidence" value="ECO:0007669"/>
    <property type="project" value="TreeGrafter"/>
</dbReference>
<feature type="repeat" description="WD" evidence="6">
    <location>
        <begin position="79"/>
        <end position="121"/>
    </location>
</feature>
<evidence type="ECO:0000256" key="5">
    <source>
        <dbReference type="ARBA" id="ARBA00023203"/>
    </source>
</evidence>
<feature type="coiled-coil region" evidence="8">
    <location>
        <begin position="459"/>
        <end position="486"/>
    </location>
</feature>
<dbReference type="SMART" id="SM00320">
    <property type="entry name" value="WD40"/>
    <property type="match status" value="2"/>
</dbReference>
<evidence type="ECO:0000256" key="6">
    <source>
        <dbReference type="PROSITE-ProRule" id="PRU00221"/>
    </source>
</evidence>
<dbReference type="PROSITE" id="PS50082">
    <property type="entry name" value="WD_REPEATS_2"/>
    <property type="match status" value="1"/>
</dbReference>
<reference evidence="11 12" key="1">
    <citation type="submission" date="2015-08" db="EMBL/GenBank/DDBJ databases">
        <title>The genome of the Asian arowana (Scleropages formosus).</title>
        <authorList>
            <person name="Tan M.H."/>
            <person name="Gan H.M."/>
            <person name="Croft L.J."/>
            <person name="Austin C.M."/>
        </authorList>
    </citation>
    <scope>NUCLEOTIDE SEQUENCE [LARGE SCALE GENOMIC DNA]</scope>
    <source>
        <strain evidence="11">Aro1</strain>
    </source>
</reference>
<feature type="region of interest" description="Disordered" evidence="9">
    <location>
        <begin position="380"/>
        <end position="416"/>
    </location>
</feature>
<gene>
    <name evidence="11" type="ORF">Z043_120119</name>
</gene>
<dbReference type="Pfam" id="PF16300">
    <property type="entry name" value="WD40_4"/>
    <property type="match status" value="1"/>
</dbReference>
<keyword evidence="5" id="KW-0009">Actin-binding</keyword>
<dbReference type="FunFam" id="2.130.10.10:FF:000502">
    <property type="entry name" value="Coronin"/>
    <property type="match status" value="1"/>
</dbReference>
<evidence type="ECO:0000256" key="2">
    <source>
        <dbReference type="ARBA" id="ARBA00022574"/>
    </source>
</evidence>
<dbReference type="Pfam" id="PF08953">
    <property type="entry name" value="DUF1899"/>
    <property type="match status" value="1"/>
</dbReference>
<keyword evidence="4 8" id="KW-0175">Coiled coil</keyword>
<evidence type="ECO:0000256" key="3">
    <source>
        <dbReference type="ARBA" id="ARBA00022737"/>
    </source>
</evidence>
<feature type="compositionally biased region" description="Polar residues" evidence="9">
    <location>
        <begin position="381"/>
        <end position="415"/>
    </location>
</feature>
<feature type="domain" description="DUF1899" evidence="10">
    <location>
        <begin position="5"/>
        <end position="70"/>
    </location>
</feature>
<evidence type="ECO:0000256" key="9">
    <source>
        <dbReference type="SAM" id="MobiDB-lite"/>
    </source>
</evidence>
<evidence type="ECO:0000256" key="8">
    <source>
        <dbReference type="SAM" id="Coils"/>
    </source>
</evidence>
<proteinExistence type="inferred from homology"/>
<dbReference type="EMBL" id="JARO02009335">
    <property type="protein sequence ID" value="KPP61753.1"/>
    <property type="molecule type" value="Genomic_DNA"/>
</dbReference>
<dbReference type="InterPro" id="IPR001680">
    <property type="entry name" value="WD40_rpt"/>
</dbReference>
<dbReference type="Gene3D" id="2.130.10.10">
    <property type="entry name" value="YVTN repeat-like/Quinoprotein amine dehydrogenase"/>
    <property type="match status" value="1"/>
</dbReference>
<protein>
    <recommendedName>
        <fullName evidence="7">Coronin</fullName>
    </recommendedName>
</protein>
<evidence type="ECO:0000256" key="7">
    <source>
        <dbReference type="RuleBase" id="RU280818"/>
    </source>
</evidence>
<evidence type="ECO:0000313" key="11">
    <source>
        <dbReference type="EMBL" id="KPP61753.1"/>
    </source>
</evidence>
<evidence type="ECO:0000256" key="1">
    <source>
        <dbReference type="ARBA" id="ARBA00009482"/>
    </source>
</evidence>
<evidence type="ECO:0000256" key="4">
    <source>
        <dbReference type="ARBA" id="ARBA00023054"/>
    </source>
</evidence>
<evidence type="ECO:0000313" key="12">
    <source>
        <dbReference type="Proteomes" id="UP000034805"/>
    </source>
</evidence>
<dbReference type="SMART" id="SM01167">
    <property type="entry name" value="DUF1900"/>
    <property type="match status" value="1"/>
</dbReference>
<dbReference type="SUPFAM" id="SSF50978">
    <property type="entry name" value="WD40 repeat-like"/>
    <property type="match status" value="1"/>
</dbReference>
<dbReference type="SMART" id="SM01166">
    <property type="entry name" value="DUF1899"/>
    <property type="match status" value="1"/>
</dbReference>
<evidence type="ECO:0000259" key="10">
    <source>
        <dbReference type="SMART" id="SM01166"/>
    </source>
</evidence>
<dbReference type="Pfam" id="PF00400">
    <property type="entry name" value="WD40"/>
    <property type="match status" value="2"/>
</dbReference>
<dbReference type="GO" id="GO:0007015">
    <property type="term" value="P:actin filament organization"/>
    <property type="evidence" value="ECO:0007669"/>
    <property type="project" value="TreeGrafter"/>
</dbReference>
<dbReference type="STRING" id="113540.ENSSFOP00015019913"/>
<dbReference type="PANTHER" id="PTHR10856">
    <property type="entry name" value="CORONIN"/>
    <property type="match status" value="1"/>
</dbReference>
<sequence length="488" mass="53830">MSFRRGVVRQSKFRHVFAQAWKPEQCLDDVRVTRVTWEGPLCAANPKFIAIIVEAGGGGSFLVLPLSKSGRIDQNTPAVCGHSAPVLDVQWCPHDDNLIASASEDCTVKVWHIPDGGLSSAMTEAAVTLEGHSKRVGILAWHPSALNILLSAEQVYRLADVHMDLIYSVSWNREGSAVCTTSKDKALRVIDPRRSTVLKVREKAHEGTRPMRAVFLSDGKILTTGFSRMSERQLALWDTADLSEPMIMQEMDTSNGVLLPFYDPDTSMVYLCGKGDCTIRYFEVTEEPPYVHFLNLYSSKEPQRGAGFLSKRGVDVNKCEIARFYKLHERKVEPISMTVPRKSDLFQGDLYPDTAGLEPALLAEDWIAGQDAPPLLVSLSGGYSTPSSKQQEVLRSRTKLLSQGSPESPMQSPVGSCSAVPLEMDAEGPCVASPTPGSVADGEQVRREEERLCDVLKEVQALRALVLSQGQRIEQLEQQLARFEEGEV</sequence>
<dbReference type="Proteomes" id="UP000034805">
    <property type="component" value="Unassembled WGS sequence"/>
</dbReference>
<comment type="caution">
    <text evidence="11">The sequence shown here is derived from an EMBL/GenBank/DDBJ whole genome shotgun (WGS) entry which is preliminary data.</text>
</comment>
<dbReference type="GO" id="GO:0016477">
    <property type="term" value="P:cell migration"/>
    <property type="evidence" value="ECO:0007669"/>
    <property type="project" value="TreeGrafter"/>
</dbReference>
<dbReference type="AlphaFoldDB" id="A0A0N8JWS5"/>
<organism evidence="11 12">
    <name type="scientific">Scleropages formosus</name>
    <name type="common">Asian bonytongue</name>
    <name type="synonym">Osteoglossum formosum</name>
    <dbReference type="NCBI Taxonomy" id="113540"/>
    <lineage>
        <taxon>Eukaryota</taxon>
        <taxon>Metazoa</taxon>
        <taxon>Chordata</taxon>
        <taxon>Craniata</taxon>
        <taxon>Vertebrata</taxon>
        <taxon>Euteleostomi</taxon>
        <taxon>Actinopterygii</taxon>
        <taxon>Neopterygii</taxon>
        <taxon>Teleostei</taxon>
        <taxon>Osteoglossocephala</taxon>
        <taxon>Osteoglossomorpha</taxon>
        <taxon>Osteoglossiformes</taxon>
        <taxon>Osteoglossidae</taxon>
        <taxon>Scleropages</taxon>
    </lineage>
</organism>
<accession>A0A0N8JWS5</accession>
<dbReference type="InterPro" id="IPR015048">
    <property type="entry name" value="DUF1899"/>
</dbReference>
<name>A0A0N8JWS5_SCLFO</name>
<dbReference type="PROSITE" id="PS50294">
    <property type="entry name" value="WD_REPEATS_REGION"/>
    <property type="match status" value="1"/>
</dbReference>
<dbReference type="PANTHER" id="PTHR10856:SF41">
    <property type="entry name" value="CORONIN"/>
    <property type="match status" value="1"/>
</dbReference>
<dbReference type="InterPro" id="IPR036322">
    <property type="entry name" value="WD40_repeat_dom_sf"/>
</dbReference>
<dbReference type="InterPro" id="IPR015505">
    <property type="entry name" value="Coronin"/>
</dbReference>